<protein>
    <recommendedName>
        <fullName evidence="1">N-acetyltransferase domain-containing protein</fullName>
    </recommendedName>
</protein>
<dbReference type="PANTHER" id="PTHR43451:SF1">
    <property type="entry name" value="ACETYLTRANSFERASE"/>
    <property type="match status" value="1"/>
</dbReference>
<dbReference type="AlphaFoldDB" id="A0A4R5NAH0"/>
<name>A0A4R5NAH0_9LACO</name>
<dbReference type="InterPro" id="IPR000182">
    <property type="entry name" value="GNAT_dom"/>
</dbReference>
<organism evidence="2 3">
    <name type="scientific">Companilactobacillus farciminis</name>
    <dbReference type="NCBI Taxonomy" id="1612"/>
    <lineage>
        <taxon>Bacteria</taxon>
        <taxon>Bacillati</taxon>
        <taxon>Bacillota</taxon>
        <taxon>Bacilli</taxon>
        <taxon>Lactobacillales</taxon>
        <taxon>Lactobacillaceae</taxon>
        <taxon>Companilactobacillus</taxon>
    </lineage>
</organism>
<dbReference type="Pfam" id="PF13673">
    <property type="entry name" value="Acetyltransf_10"/>
    <property type="match status" value="1"/>
</dbReference>
<dbReference type="InterPro" id="IPR052564">
    <property type="entry name" value="N-acetyltrans/Recomb-assoc"/>
</dbReference>
<gene>
    <name evidence="2" type="ORF">C5L30_000586</name>
</gene>
<dbReference type="CDD" id="cd04301">
    <property type="entry name" value="NAT_SF"/>
    <property type="match status" value="1"/>
</dbReference>
<dbReference type="PROSITE" id="PS51186">
    <property type="entry name" value="GNAT"/>
    <property type="match status" value="1"/>
</dbReference>
<dbReference type="GO" id="GO:0016747">
    <property type="term" value="F:acyltransferase activity, transferring groups other than amino-acyl groups"/>
    <property type="evidence" value="ECO:0007669"/>
    <property type="project" value="InterPro"/>
</dbReference>
<accession>A0A4R5NAH0</accession>
<dbReference type="Proteomes" id="UP000295257">
    <property type="component" value="Unassembled WGS sequence"/>
</dbReference>
<dbReference type="SUPFAM" id="SSF55729">
    <property type="entry name" value="Acyl-CoA N-acyltransferases (Nat)"/>
    <property type="match status" value="1"/>
</dbReference>
<dbReference type="OrthoDB" id="9800797at2"/>
<evidence type="ECO:0000313" key="2">
    <source>
        <dbReference type="EMBL" id="TDG69378.1"/>
    </source>
</evidence>
<dbReference type="InterPro" id="IPR016181">
    <property type="entry name" value="Acyl_CoA_acyltransferase"/>
</dbReference>
<reference evidence="2 3" key="1">
    <citation type="journal article" date="2019" name="Appl. Microbiol. Biotechnol.">
        <title>Uncovering carbohydrate metabolism through a genotype-phenotype association study of 56 lactic acid bacteria genomes.</title>
        <authorList>
            <person name="Buron-Moles G."/>
            <person name="Chailyan A."/>
            <person name="Dolejs I."/>
            <person name="Forster J."/>
            <person name="Miks M.H."/>
        </authorList>
    </citation>
    <scope>NUCLEOTIDE SEQUENCE [LARGE SCALE GENOMIC DNA]</scope>
    <source>
        <strain evidence="2 3">ATCC 29644</strain>
    </source>
</reference>
<dbReference type="EMBL" id="PUFN01000030">
    <property type="protein sequence ID" value="TDG69378.1"/>
    <property type="molecule type" value="Genomic_DNA"/>
</dbReference>
<comment type="caution">
    <text evidence="2">The sequence shown here is derived from an EMBL/GenBank/DDBJ whole genome shotgun (WGS) entry which is preliminary data.</text>
</comment>
<keyword evidence="3" id="KW-1185">Reference proteome</keyword>
<proteinExistence type="predicted"/>
<evidence type="ECO:0000313" key="3">
    <source>
        <dbReference type="Proteomes" id="UP000295257"/>
    </source>
</evidence>
<dbReference type="PANTHER" id="PTHR43451">
    <property type="entry name" value="ACETYLTRANSFERASE (GNAT) FAMILY PROTEIN"/>
    <property type="match status" value="1"/>
</dbReference>
<dbReference type="Gene3D" id="3.40.630.30">
    <property type="match status" value="1"/>
</dbReference>
<feature type="domain" description="N-acetyltransferase" evidence="1">
    <location>
        <begin position="3"/>
        <end position="158"/>
    </location>
</feature>
<sequence>MEVKSRLFKDTDVSKVTQLISRTLMTTNIHDYSKEYLEHEINRLNEAFFIQKAQQTHFYVFTIDQTIVGTGAIGKYWNIPQEFSLFTIFVEPNLQGQGVGKFIIQTLENDPYFKAATRVEIPASITALGFYKKMGYQPKNGQMKPDSEELFRLEKYPSHN</sequence>
<evidence type="ECO:0000259" key="1">
    <source>
        <dbReference type="PROSITE" id="PS51186"/>
    </source>
</evidence>
<dbReference type="RefSeq" id="WP_010019697.1">
    <property type="nucleotide sequence ID" value="NZ_CP162899.1"/>
</dbReference>